<feature type="compositionally biased region" description="Basic and acidic residues" evidence="1">
    <location>
        <begin position="87"/>
        <end position="105"/>
    </location>
</feature>
<feature type="compositionally biased region" description="Acidic residues" evidence="1">
    <location>
        <begin position="1"/>
        <end position="17"/>
    </location>
</feature>
<feature type="non-terminal residue" evidence="2">
    <location>
        <position position="1"/>
    </location>
</feature>
<name>A0AAD3DDJ2_9CHLO</name>
<dbReference type="AlphaFoldDB" id="A0AAD3DDJ2"/>
<dbReference type="EMBL" id="BMAR01000001">
    <property type="protein sequence ID" value="GFR39765.1"/>
    <property type="molecule type" value="Genomic_DNA"/>
</dbReference>
<evidence type="ECO:0000313" key="2">
    <source>
        <dbReference type="EMBL" id="GFR39765.1"/>
    </source>
</evidence>
<feature type="region of interest" description="Disordered" evidence="1">
    <location>
        <begin position="1"/>
        <end position="126"/>
    </location>
</feature>
<accession>A0AAD3DDJ2</accession>
<organism evidence="2 3">
    <name type="scientific">Astrephomene gubernaculifera</name>
    <dbReference type="NCBI Taxonomy" id="47775"/>
    <lineage>
        <taxon>Eukaryota</taxon>
        <taxon>Viridiplantae</taxon>
        <taxon>Chlorophyta</taxon>
        <taxon>core chlorophytes</taxon>
        <taxon>Chlorophyceae</taxon>
        <taxon>CS clade</taxon>
        <taxon>Chlamydomonadales</taxon>
        <taxon>Astrephomenaceae</taxon>
        <taxon>Astrephomene</taxon>
    </lineage>
</organism>
<feature type="compositionally biased region" description="Acidic residues" evidence="1">
    <location>
        <begin position="63"/>
        <end position="75"/>
    </location>
</feature>
<protein>
    <submittedName>
        <fullName evidence="2">Uncharacterized protein</fullName>
    </submittedName>
</protein>
<keyword evidence="3" id="KW-1185">Reference proteome</keyword>
<reference evidence="2 3" key="1">
    <citation type="journal article" date="2021" name="Sci. Rep.">
        <title>Genome sequencing of the multicellular alga Astrephomene provides insights into convergent evolution of germ-soma differentiation.</title>
        <authorList>
            <person name="Yamashita S."/>
            <person name="Yamamoto K."/>
            <person name="Matsuzaki R."/>
            <person name="Suzuki S."/>
            <person name="Yamaguchi H."/>
            <person name="Hirooka S."/>
            <person name="Minakuchi Y."/>
            <person name="Miyagishima S."/>
            <person name="Kawachi M."/>
            <person name="Toyoda A."/>
            <person name="Nozaki H."/>
        </authorList>
    </citation>
    <scope>NUCLEOTIDE SEQUENCE [LARGE SCALE GENOMIC DNA]</scope>
    <source>
        <strain evidence="2 3">NIES-4017</strain>
    </source>
</reference>
<gene>
    <name evidence="2" type="ORF">Agub_g249</name>
</gene>
<sequence length="126" mass="13604">EGGEGEEAAERWDDEDGVPSTAEVRTSKAYQRSMGDFYSEPPRGSTRGGSNRGDRAPRRRDGDDDDAEFDGTADEEAWRGQGGRGGRGSDRDGGRGGSRRFDSPTRDMGAGGGRGRGGDLDWDEWE</sequence>
<comment type="caution">
    <text evidence="2">The sequence shown here is derived from an EMBL/GenBank/DDBJ whole genome shotgun (WGS) entry which is preliminary data.</text>
</comment>
<dbReference type="Proteomes" id="UP001054857">
    <property type="component" value="Unassembled WGS sequence"/>
</dbReference>
<evidence type="ECO:0000256" key="1">
    <source>
        <dbReference type="SAM" id="MobiDB-lite"/>
    </source>
</evidence>
<feature type="non-terminal residue" evidence="2">
    <location>
        <position position="126"/>
    </location>
</feature>
<feature type="compositionally biased region" description="Basic and acidic residues" evidence="1">
    <location>
        <begin position="52"/>
        <end position="62"/>
    </location>
</feature>
<proteinExistence type="predicted"/>
<evidence type="ECO:0000313" key="3">
    <source>
        <dbReference type="Proteomes" id="UP001054857"/>
    </source>
</evidence>